<evidence type="ECO:0000256" key="2">
    <source>
        <dbReference type="ARBA" id="ARBA00004792"/>
    </source>
</evidence>
<dbReference type="Gene3D" id="3.40.47.10">
    <property type="match status" value="1"/>
</dbReference>
<dbReference type="InterPro" id="IPR036291">
    <property type="entry name" value="NAD(P)-bd_dom_sf"/>
</dbReference>
<dbReference type="InterPro" id="IPR016039">
    <property type="entry name" value="Thiolase-like"/>
</dbReference>
<dbReference type="GO" id="GO:0016491">
    <property type="term" value="F:oxidoreductase activity"/>
    <property type="evidence" value="ECO:0007669"/>
    <property type="project" value="InterPro"/>
</dbReference>
<keyword evidence="6" id="KW-0808">Transferase</keyword>
<feature type="active site" description="Proton acceptor; for dehydratase activity" evidence="12">
    <location>
        <position position="992"/>
    </location>
</feature>
<dbReference type="Pfam" id="PF00550">
    <property type="entry name" value="PP-binding"/>
    <property type="match status" value="1"/>
</dbReference>
<evidence type="ECO:0000313" key="17">
    <source>
        <dbReference type="EMBL" id="RRQ86287.1"/>
    </source>
</evidence>
<evidence type="ECO:0000256" key="10">
    <source>
        <dbReference type="ARBA" id="ARBA00023268"/>
    </source>
</evidence>
<dbReference type="SUPFAM" id="SSF50129">
    <property type="entry name" value="GroES-like"/>
    <property type="match status" value="1"/>
</dbReference>
<dbReference type="InterPro" id="IPR016036">
    <property type="entry name" value="Malonyl_transacylase_ACP-bd"/>
</dbReference>
<dbReference type="InterPro" id="IPR020807">
    <property type="entry name" value="PKS_DH"/>
</dbReference>
<dbReference type="Pfam" id="PF00698">
    <property type="entry name" value="Acyl_transf_1"/>
    <property type="match status" value="1"/>
</dbReference>
<dbReference type="SMART" id="SM00823">
    <property type="entry name" value="PKS_PP"/>
    <property type="match status" value="1"/>
</dbReference>
<dbReference type="SMART" id="SM00827">
    <property type="entry name" value="PKS_AT"/>
    <property type="match status" value="1"/>
</dbReference>
<keyword evidence="18" id="KW-1185">Reference proteome</keyword>
<dbReference type="SMART" id="SM01294">
    <property type="entry name" value="PKS_PP_betabranch"/>
    <property type="match status" value="1"/>
</dbReference>
<dbReference type="Pfam" id="PF14765">
    <property type="entry name" value="PS-DH"/>
    <property type="match status" value="1"/>
</dbReference>
<dbReference type="InterPro" id="IPR049552">
    <property type="entry name" value="PKS_DH_N"/>
</dbReference>
<dbReference type="GO" id="GO:0071770">
    <property type="term" value="P:DIM/DIP cell wall layer assembly"/>
    <property type="evidence" value="ECO:0007669"/>
    <property type="project" value="TreeGrafter"/>
</dbReference>
<feature type="region of interest" description="Disordered" evidence="13">
    <location>
        <begin position="21"/>
        <end position="52"/>
    </location>
</feature>
<proteinExistence type="predicted"/>
<comment type="subcellular location">
    <subcellularLocation>
        <location evidence="1">Cytoplasm</location>
    </subcellularLocation>
</comment>
<keyword evidence="10" id="KW-0511">Multifunctional enzyme</keyword>
<dbReference type="Gene3D" id="3.40.50.720">
    <property type="entry name" value="NAD(P)-binding Rossmann-like Domain"/>
    <property type="match status" value="3"/>
</dbReference>
<dbReference type="SMART" id="SM00826">
    <property type="entry name" value="PKS_DH"/>
    <property type="match status" value="1"/>
</dbReference>
<dbReference type="GO" id="GO:0005886">
    <property type="term" value="C:plasma membrane"/>
    <property type="evidence" value="ECO:0007669"/>
    <property type="project" value="TreeGrafter"/>
</dbReference>
<dbReference type="Pfam" id="PF00109">
    <property type="entry name" value="ketoacyl-synt"/>
    <property type="match status" value="1"/>
</dbReference>
<feature type="domain" description="Carrier" evidence="14">
    <location>
        <begin position="2095"/>
        <end position="2172"/>
    </location>
</feature>
<evidence type="ECO:0000256" key="5">
    <source>
        <dbReference type="ARBA" id="ARBA00022553"/>
    </source>
</evidence>
<dbReference type="CDD" id="cd05195">
    <property type="entry name" value="enoyl_red"/>
    <property type="match status" value="1"/>
</dbReference>
<dbReference type="InterPro" id="IPR057326">
    <property type="entry name" value="KR_dom"/>
</dbReference>
<dbReference type="SUPFAM" id="SSF52151">
    <property type="entry name" value="FabD/lysophospholipase-like"/>
    <property type="match status" value="1"/>
</dbReference>
<dbReference type="Pfam" id="PF22336">
    <property type="entry name" value="RhiE-like_linker"/>
    <property type="match status" value="1"/>
</dbReference>
<dbReference type="Pfam" id="PF08659">
    <property type="entry name" value="KR"/>
    <property type="match status" value="1"/>
</dbReference>
<dbReference type="InterPro" id="IPR006162">
    <property type="entry name" value="Ppantetheine_attach_site"/>
</dbReference>
<keyword evidence="7" id="KW-0677">Repeat</keyword>
<dbReference type="Gene3D" id="3.30.70.3290">
    <property type="match status" value="1"/>
</dbReference>
<dbReference type="PROSITE" id="PS52019">
    <property type="entry name" value="PKS_MFAS_DH"/>
    <property type="match status" value="1"/>
</dbReference>
<name>A0A3R8SDE9_9ACTN</name>
<organism evidence="17 18">
    <name type="scientific">Streptomyces griseofuscus</name>
    <dbReference type="NCBI Taxonomy" id="146922"/>
    <lineage>
        <taxon>Bacteria</taxon>
        <taxon>Bacillati</taxon>
        <taxon>Actinomycetota</taxon>
        <taxon>Actinomycetes</taxon>
        <taxon>Kitasatosporales</taxon>
        <taxon>Streptomycetaceae</taxon>
        <taxon>Streptomyces</taxon>
    </lineage>
</organism>
<dbReference type="Gene3D" id="3.40.366.10">
    <property type="entry name" value="Malonyl-Coenzyme A Acyl Carrier Protein, domain 2"/>
    <property type="match status" value="1"/>
</dbReference>
<evidence type="ECO:0000313" key="18">
    <source>
        <dbReference type="Proteomes" id="UP000276379"/>
    </source>
</evidence>
<dbReference type="InterPro" id="IPR050091">
    <property type="entry name" value="PKS_NRPS_Biosynth_Enz"/>
</dbReference>
<feature type="region of interest" description="Disordered" evidence="13">
    <location>
        <begin position="480"/>
        <end position="507"/>
    </location>
</feature>
<dbReference type="PANTHER" id="PTHR43775">
    <property type="entry name" value="FATTY ACID SYNTHASE"/>
    <property type="match status" value="1"/>
</dbReference>
<dbReference type="Gene3D" id="1.10.1200.10">
    <property type="entry name" value="ACP-like"/>
    <property type="match status" value="1"/>
</dbReference>
<dbReference type="InterPro" id="IPR020841">
    <property type="entry name" value="PKS_Beta-ketoAc_synthase_dom"/>
</dbReference>
<dbReference type="InterPro" id="IPR049900">
    <property type="entry name" value="PKS_mFAS_DH"/>
</dbReference>
<dbReference type="SUPFAM" id="SSF51735">
    <property type="entry name" value="NAD(P)-binding Rossmann-fold domains"/>
    <property type="match status" value="3"/>
</dbReference>
<dbReference type="InterPro" id="IPR036736">
    <property type="entry name" value="ACP-like_sf"/>
</dbReference>
<evidence type="ECO:0000256" key="7">
    <source>
        <dbReference type="ARBA" id="ARBA00022737"/>
    </source>
</evidence>
<dbReference type="Gene3D" id="3.10.129.110">
    <property type="entry name" value="Polyketide synthase dehydratase"/>
    <property type="match status" value="1"/>
</dbReference>
<dbReference type="InterPro" id="IPR020843">
    <property type="entry name" value="ER"/>
</dbReference>
<evidence type="ECO:0000256" key="8">
    <source>
        <dbReference type="ARBA" id="ARBA00022857"/>
    </source>
</evidence>
<evidence type="ECO:0000256" key="6">
    <source>
        <dbReference type="ARBA" id="ARBA00022679"/>
    </source>
</evidence>
<comment type="pathway">
    <text evidence="2">Antibiotic biosynthesis.</text>
</comment>
<feature type="active site" description="Proton donor; for dehydratase activity" evidence="12">
    <location>
        <position position="1180"/>
    </location>
</feature>
<dbReference type="InterPro" id="IPR013968">
    <property type="entry name" value="PKS_KR"/>
</dbReference>
<dbReference type="InterPro" id="IPR042104">
    <property type="entry name" value="PKS_dehydratase_sf"/>
</dbReference>
<comment type="caution">
    <text evidence="17">The sequence shown here is derived from an EMBL/GenBank/DDBJ whole genome shotgun (WGS) entry which is preliminary data.</text>
</comment>
<evidence type="ECO:0000256" key="1">
    <source>
        <dbReference type="ARBA" id="ARBA00004496"/>
    </source>
</evidence>
<keyword evidence="11" id="KW-0012">Acyltransferase</keyword>
<dbReference type="GO" id="GO:0031177">
    <property type="term" value="F:phosphopantetheine binding"/>
    <property type="evidence" value="ECO:0007669"/>
    <property type="project" value="InterPro"/>
</dbReference>
<dbReference type="EMBL" id="PDES01000006">
    <property type="protein sequence ID" value="RRQ86287.1"/>
    <property type="molecule type" value="Genomic_DNA"/>
</dbReference>
<dbReference type="CDD" id="cd00833">
    <property type="entry name" value="PKS"/>
    <property type="match status" value="1"/>
</dbReference>
<dbReference type="InterPro" id="IPR049551">
    <property type="entry name" value="PKS_DH_C"/>
</dbReference>
<accession>A0A3R8SDE9</accession>
<evidence type="ECO:0000259" key="15">
    <source>
        <dbReference type="PROSITE" id="PS52004"/>
    </source>
</evidence>
<dbReference type="PROSITE" id="PS00012">
    <property type="entry name" value="PHOSPHOPANTETHEINE"/>
    <property type="match status" value="1"/>
</dbReference>
<keyword evidence="5" id="KW-0597">Phosphoprotein</keyword>
<protein>
    <submittedName>
        <fullName evidence="17">Polyketide synthase</fullName>
    </submittedName>
</protein>
<dbReference type="SMART" id="SM00829">
    <property type="entry name" value="PKS_ER"/>
    <property type="match status" value="1"/>
</dbReference>
<dbReference type="GO" id="GO:0006633">
    <property type="term" value="P:fatty acid biosynthetic process"/>
    <property type="evidence" value="ECO:0007669"/>
    <property type="project" value="InterPro"/>
</dbReference>
<dbReference type="SMART" id="SM00822">
    <property type="entry name" value="PKS_KR"/>
    <property type="match status" value="1"/>
</dbReference>
<feature type="domain" description="PKS/mFAS DH" evidence="16">
    <location>
        <begin position="959"/>
        <end position="1264"/>
    </location>
</feature>
<evidence type="ECO:0000259" key="16">
    <source>
        <dbReference type="PROSITE" id="PS52019"/>
    </source>
</evidence>
<feature type="region of interest" description="C-terminal hotdog fold" evidence="12">
    <location>
        <begin position="1098"/>
        <end position="1264"/>
    </location>
</feature>
<keyword evidence="4" id="KW-0963">Cytoplasm</keyword>
<dbReference type="InterPro" id="IPR014030">
    <property type="entry name" value="Ketoacyl_synth_N"/>
</dbReference>
<dbReference type="PROSITE" id="PS52004">
    <property type="entry name" value="KS3_2"/>
    <property type="match status" value="1"/>
</dbReference>
<dbReference type="InterPro" id="IPR001227">
    <property type="entry name" value="Ac_transferase_dom_sf"/>
</dbReference>
<dbReference type="Pfam" id="PF02801">
    <property type="entry name" value="Ketoacyl-synt_C"/>
    <property type="match status" value="1"/>
</dbReference>
<dbReference type="GO" id="GO:0004312">
    <property type="term" value="F:fatty acid synthase activity"/>
    <property type="evidence" value="ECO:0007669"/>
    <property type="project" value="TreeGrafter"/>
</dbReference>
<dbReference type="Pfam" id="PF00107">
    <property type="entry name" value="ADH_zinc_N"/>
    <property type="match status" value="1"/>
</dbReference>
<dbReference type="PROSITE" id="PS00606">
    <property type="entry name" value="KS3_1"/>
    <property type="match status" value="1"/>
</dbReference>
<dbReference type="InterPro" id="IPR009081">
    <property type="entry name" value="PP-bd_ACP"/>
</dbReference>
<reference evidence="17 18" key="1">
    <citation type="submission" date="2017-10" db="EMBL/GenBank/DDBJ databases">
        <title>Draft genome of actinobacteria isolated from guarana (Paullinia cupana (Mart.) Ducke.</title>
        <authorList>
            <person name="Siqueira K.A."/>
            <person name="Liotti R.G."/>
            <person name="Mendes T.A."/>
            <person name="Soares M.A."/>
        </authorList>
    </citation>
    <scope>NUCLEOTIDE SEQUENCE [LARGE SCALE GENOMIC DNA]</scope>
    <source>
        <strain evidence="17 18">199</strain>
    </source>
</reference>
<dbReference type="PANTHER" id="PTHR43775:SF37">
    <property type="entry name" value="SI:DKEY-61P9.11"/>
    <property type="match status" value="1"/>
</dbReference>
<dbReference type="GO" id="GO:0005737">
    <property type="term" value="C:cytoplasm"/>
    <property type="evidence" value="ECO:0007669"/>
    <property type="project" value="UniProtKB-SubCell"/>
</dbReference>
<evidence type="ECO:0000256" key="11">
    <source>
        <dbReference type="ARBA" id="ARBA00023315"/>
    </source>
</evidence>
<dbReference type="SUPFAM" id="SSF53901">
    <property type="entry name" value="Thiolase-like"/>
    <property type="match status" value="1"/>
</dbReference>
<dbReference type="Gene3D" id="3.90.180.10">
    <property type="entry name" value="Medium-chain alcohol dehydrogenases, catalytic domain"/>
    <property type="match status" value="1"/>
</dbReference>
<dbReference type="InterPro" id="IPR013149">
    <property type="entry name" value="ADH-like_C"/>
</dbReference>
<dbReference type="InterPro" id="IPR011032">
    <property type="entry name" value="GroES-like_sf"/>
</dbReference>
<dbReference type="Proteomes" id="UP000276379">
    <property type="component" value="Unassembled WGS sequence"/>
</dbReference>
<evidence type="ECO:0000256" key="13">
    <source>
        <dbReference type="SAM" id="MobiDB-lite"/>
    </source>
</evidence>
<dbReference type="SUPFAM" id="SSF55048">
    <property type="entry name" value="Probable ACP-binding domain of malonyl-CoA ACP transacylase"/>
    <property type="match status" value="1"/>
</dbReference>
<dbReference type="GO" id="GO:0004315">
    <property type="term" value="F:3-oxoacyl-[acyl-carrier-protein] synthase activity"/>
    <property type="evidence" value="ECO:0007669"/>
    <property type="project" value="InterPro"/>
</dbReference>
<dbReference type="PROSITE" id="PS50075">
    <property type="entry name" value="CARRIER"/>
    <property type="match status" value="1"/>
</dbReference>
<evidence type="ECO:0000259" key="14">
    <source>
        <dbReference type="PROSITE" id="PS50075"/>
    </source>
</evidence>
<evidence type="ECO:0000256" key="3">
    <source>
        <dbReference type="ARBA" id="ARBA00022450"/>
    </source>
</evidence>
<dbReference type="InterPro" id="IPR054514">
    <property type="entry name" value="RhiE-like_linker"/>
</dbReference>
<evidence type="ECO:0000256" key="4">
    <source>
        <dbReference type="ARBA" id="ARBA00022490"/>
    </source>
</evidence>
<feature type="region of interest" description="N-terminal hotdog fold" evidence="12">
    <location>
        <begin position="959"/>
        <end position="1083"/>
    </location>
</feature>
<dbReference type="GO" id="GO:0017000">
    <property type="term" value="P:antibiotic biosynthetic process"/>
    <property type="evidence" value="ECO:0007669"/>
    <property type="project" value="UniProtKB-KW"/>
</dbReference>
<dbReference type="InterPro" id="IPR014043">
    <property type="entry name" value="Acyl_transferase_dom"/>
</dbReference>
<feature type="domain" description="Ketosynthase family 3 (KS3)" evidence="15">
    <location>
        <begin position="58"/>
        <end position="480"/>
    </location>
</feature>
<keyword evidence="3" id="KW-0596">Phosphopantetheine</keyword>
<keyword evidence="8" id="KW-0521">NADP</keyword>
<dbReference type="SMART" id="SM00825">
    <property type="entry name" value="PKS_KS"/>
    <property type="match status" value="1"/>
</dbReference>
<dbReference type="InterPro" id="IPR014031">
    <property type="entry name" value="Ketoacyl_synth_C"/>
</dbReference>
<sequence length="2174" mass="231660">MPLPPFVLFLSAVPPCPRTGEGVRVFPRPPGGSGPDAVAGRRSSCVQRSTGVKPRPSEERVAVIGAGCRLPGGADSPASFWKLLAGGRDVVREVPEERWSQEEVFGLPADVAARLKWGAFLDEDVYAYDPAFFGINAHEAAWVDPHHRLLCETFWEAAEHAGVPPRSLSGKPVGTYFGVYNKEYLLRAQRPLEEIDAYAMNASIHSMAAGRIAYLLDLRGPQMTLEAGCSSGLVALHAACQGLRDKESDLAFAGACVLILGPEESVPPARWSFFSPTGRCRAFDAGADGYVRGEGCVVLALKRLDDAVRDGDRILGVIRGSALNQNGGRSTRLTAPSTDAQIEVCRRALAAAGVDPGDVGLVEAHGTGTEVGDPLEFRALAEVYGSGPGVCALGSVKTNIGHTEPVAGLAGVLKTLLSVQRGEIPPNLHFRHWNPEIDAGATRFRVPTETVAWPEREGRRLAVVSSLSVTGANVHVVVEQPPDAGGRGRRRTASPGAGGDKQADGEPLAFPLSAASRPALTTAARRLAHWLEGEGSGVALPDVAHTLAVRRSPLRERLAVVAATRAELTGRLTEAAAGTATTGVARGTARAGADTVFLFSGHGSQWAGMCRGLLDRDAGFTRVIDRLEPLVAEESGFSLRHTLAGTRLVEGMDRIQPTVFAIQLGLCAMWAGYGVRPAAVIGHSMGEAAAAVVSGALTLEEGARVICRRSRLNVRRAGAGRMASIALPRADVEARIAASGVRGVSVAVVTSPEATVIGGDKDAVGHLVRTWQQEDIAATFVNVDIAAHTAHMDPVLDELRTALAGLDPRTPDVRFYSTVLDDARRSVRLDADYWAANQRQPVLLASAVRAAVEDGFRRFVEISPHPVLAHAVHATAAALGPDPVDVLGSLHRESEERTAFLTQVAALHCTGHPVVWPATPYRDAALADVPTMSWERTRHSIAPSPLRTAPPTAGRAGQGVLTGIHLTDPASARRHLWQQTLTRTTLPWLDEHRVNDVPVLPGAAMAEMAIACATDVFSAPADEVEVRDLDLHRILALGESREVTAVATTLGPALADWTLNAAGPDGVLAAHAGARLHHAPQQRPPAPVDIADLLSAPCEDVDAAELYRRLRQERGIAHGPAFQGITRLRLIRGHGDGVRQPPGAEGEAGDDEPCALADIVLPSAGRAGSRNLRLHPVLLDLCLQAVGSTWLACHPVPPGGMLPRRLGSIRVLGDTTTAAYAHVRLTDVGDRSCTARCLLTDADGTVLAVADAIDCVNVPSQDGEDLFDRRTLDVTWLEASGAREITETGHWELYYDRDRAGEAADLRAALEEHGATAGLHPVTGLSGRPRDATRAVVYLPALDGASAPAVCARTNLEHLIRLAQSSAPDGRGGPRLWVLTRDAAHVTLRDTPNLAGSGLRGALRVLALEQAALRPAHLDTDRHTTPERLARELLTCPDTEDDIAYREQARYLARLTHRPLGPGDRVRAGVNWRTQGAKLLRGPSRTLDDLHLGALAPRPPASGQIQVQLHSTSLNFINVLKAVGTYDQLLSGTDIVPQAVFDGAGTVTAVGEGVRSASVGDLVAVPVCWAGDHETLMASRVTVRADWAVPLTSPEELTHAAGLPIAYLTSWYGLCRLARLAAGERVLIHSASGGVGLAAVNIARMKGAEVLATAGTREKRDYLRSVGVRHVMDSRGLDFARQVREITRGRGVDVVLNSLTGPAQSAGLDLLARKGRFIEIGKRDIYEDTHLGLLPFRRNISFSSVDIALLLHEEPALIASLVQEIGRAYAAGLLPPLPMTSFPVSGASEVFRTMAGARHTGNLALVWPAEGQITLPVAPQDVRPAEPHASYLITGGLGGLGLDVARWLAGHGARALVLGARSEPGERARRVIEELTTRGVEVTVVLGDMADPATAHRLVFAAEATGRPLRGVLHAAAVVEDCVLENVNAAQLQRVWDSKALGAWNLHEATKTCALDWWINFTSVAAVIGQPGQTCYAAANSWLDEFTRWRRAQRLPATSIVWGPWSGHGRGTGIEALGYAMISPEEGMAALEKIVTRSRRPLTVYSPHDLDLRLSLHPDAARLAYYAGIDRTGGPADDDTGTFLADWNALTDPERRTRFLHEKIKQHTAAVLRCPLDSVEDRTAFAALGLDSLLAIQLRNRIAHEAGVELPTTALWTHPTPADLAGLLTDRLPK</sequence>
<evidence type="ECO:0000256" key="9">
    <source>
        <dbReference type="ARBA" id="ARBA00023194"/>
    </source>
</evidence>
<dbReference type="InterPro" id="IPR016035">
    <property type="entry name" value="Acyl_Trfase/lysoPLipase"/>
</dbReference>
<dbReference type="Pfam" id="PF21089">
    <property type="entry name" value="PKS_DH_N"/>
    <property type="match status" value="1"/>
</dbReference>
<dbReference type="InterPro" id="IPR020806">
    <property type="entry name" value="PKS_PP-bd"/>
</dbReference>
<keyword evidence="9" id="KW-0045">Antibiotic biosynthesis</keyword>
<dbReference type="SUPFAM" id="SSF47336">
    <property type="entry name" value="ACP-like"/>
    <property type="match status" value="1"/>
</dbReference>
<dbReference type="FunFam" id="3.40.50.720:FF:000209">
    <property type="entry name" value="Polyketide synthase Pks12"/>
    <property type="match status" value="1"/>
</dbReference>
<dbReference type="InterPro" id="IPR018201">
    <property type="entry name" value="Ketoacyl_synth_AS"/>
</dbReference>
<evidence type="ECO:0000256" key="12">
    <source>
        <dbReference type="PROSITE-ProRule" id="PRU01363"/>
    </source>
</evidence>
<gene>
    <name evidence="17" type="ORF">CQW44_15540</name>
</gene>